<reference evidence="3 4" key="1">
    <citation type="submission" date="2021-06" db="EMBL/GenBank/DDBJ databases">
        <title>Bradyrhizobium sp. S2-11-4 Genome sequencing.</title>
        <authorList>
            <person name="Jin L."/>
        </authorList>
    </citation>
    <scope>NUCLEOTIDE SEQUENCE [LARGE SCALE GENOMIC DNA]</scope>
    <source>
        <strain evidence="3 4">S2-11-4</strain>
    </source>
</reference>
<sequence length="120" mass="13138">MANANQNSANRNLSQPQDSREQIDAADASMNSFAGGIQAIATAYSDYTKKSFEDTRSFVEKLSGVKSVDKAIEIQTEFAKSAFETFMAESQKIGALYRDLATQSYKPFGGFLAKMTPTNQ</sequence>
<dbReference type="RefSeq" id="WP_215601889.1">
    <property type="nucleotide sequence ID" value="NZ_CP076136.1"/>
</dbReference>
<evidence type="ECO:0000313" key="4">
    <source>
        <dbReference type="Proteomes" id="UP000676951"/>
    </source>
</evidence>
<gene>
    <name evidence="3" type="ORF">KMZ93_13995</name>
</gene>
<name>A0A975RUY5_9BRAD</name>
<evidence type="ECO:0000256" key="1">
    <source>
        <dbReference type="SAM" id="MobiDB-lite"/>
    </source>
</evidence>
<dbReference type="InterPro" id="IPR018968">
    <property type="entry name" value="Phasin"/>
</dbReference>
<dbReference type="AlphaFoldDB" id="A0A975RUY5"/>
<dbReference type="EMBL" id="CP076136">
    <property type="protein sequence ID" value="QWG21165.1"/>
    <property type="molecule type" value="Genomic_DNA"/>
</dbReference>
<feature type="compositionally biased region" description="Polar residues" evidence="1">
    <location>
        <begin position="1"/>
        <end position="17"/>
    </location>
</feature>
<protein>
    <submittedName>
        <fullName evidence="3">Phasin family protein</fullName>
    </submittedName>
</protein>
<evidence type="ECO:0000313" key="3">
    <source>
        <dbReference type="EMBL" id="QWG21165.1"/>
    </source>
</evidence>
<evidence type="ECO:0000259" key="2">
    <source>
        <dbReference type="Pfam" id="PF09361"/>
    </source>
</evidence>
<dbReference type="Pfam" id="PF09361">
    <property type="entry name" value="Phasin_2"/>
    <property type="match status" value="1"/>
</dbReference>
<keyword evidence="4" id="KW-1185">Reference proteome</keyword>
<proteinExistence type="predicted"/>
<organism evidence="3 4">
    <name type="scientific">Bradyrhizobium sediminis</name>
    <dbReference type="NCBI Taxonomy" id="2840469"/>
    <lineage>
        <taxon>Bacteria</taxon>
        <taxon>Pseudomonadati</taxon>
        <taxon>Pseudomonadota</taxon>
        <taxon>Alphaproteobacteria</taxon>
        <taxon>Hyphomicrobiales</taxon>
        <taxon>Nitrobacteraceae</taxon>
        <taxon>Bradyrhizobium</taxon>
    </lineage>
</organism>
<feature type="region of interest" description="Disordered" evidence="1">
    <location>
        <begin position="1"/>
        <end position="27"/>
    </location>
</feature>
<dbReference type="Proteomes" id="UP000676951">
    <property type="component" value="Chromosome"/>
</dbReference>
<accession>A0A975RUY5</accession>
<feature type="domain" description="Phasin" evidence="2">
    <location>
        <begin position="19"/>
        <end position="108"/>
    </location>
</feature>